<keyword evidence="3" id="KW-1185">Reference proteome</keyword>
<organism evidence="2 3">
    <name type="scientific">Paramagnetospirillum kuznetsovii</name>
    <dbReference type="NCBI Taxonomy" id="2053833"/>
    <lineage>
        <taxon>Bacteria</taxon>
        <taxon>Pseudomonadati</taxon>
        <taxon>Pseudomonadota</taxon>
        <taxon>Alphaproteobacteria</taxon>
        <taxon>Rhodospirillales</taxon>
        <taxon>Magnetospirillaceae</taxon>
        <taxon>Paramagnetospirillum</taxon>
    </lineage>
</organism>
<reference evidence="2 3" key="1">
    <citation type="submission" date="2017-11" db="EMBL/GenBank/DDBJ databases">
        <title>Draft genome sequence of magnetotactic bacterium Magnetospirillum kuznetsovii LBB-42.</title>
        <authorList>
            <person name="Grouzdev D.S."/>
            <person name="Rysina M.S."/>
            <person name="Baslerov R.V."/>
            <person name="Koziaeva V."/>
        </authorList>
    </citation>
    <scope>NUCLEOTIDE SEQUENCE [LARGE SCALE GENOMIC DNA]</scope>
    <source>
        <strain evidence="2 3">LBB-42</strain>
    </source>
</reference>
<proteinExistence type="predicted"/>
<dbReference type="Pfam" id="PF01370">
    <property type="entry name" value="Epimerase"/>
    <property type="match status" value="1"/>
</dbReference>
<dbReference type="InterPro" id="IPR050177">
    <property type="entry name" value="Lipid_A_modif_metabolic_enz"/>
</dbReference>
<dbReference type="Gene3D" id="3.40.50.720">
    <property type="entry name" value="NAD(P)-binding Rossmann-like Domain"/>
    <property type="match status" value="1"/>
</dbReference>
<name>A0A364P2H5_9PROT</name>
<protein>
    <recommendedName>
        <fullName evidence="1">NAD-dependent epimerase/dehydratase domain-containing protein</fullName>
    </recommendedName>
</protein>
<comment type="caution">
    <text evidence="2">The sequence shown here is derived from an EMBL/GenBank/DDBJ whole genome shotgun (WGS) entry which is preliminary data.</text>
</comment>
<feature type="domain" description="NAD-dependent epimerase/dehydratase" evidence="1">
    <location>
        <begin position="5"/>
        <end position="211"/>
    </location>
</feature>
<dbReference type="EMBL" id="PGTO01000001">
    <property type="protein sequence ID" value="RAU23558.1"/>
    <property type="molecule type" value="Genomic_DNA"/>
</dbReference>
<dbReference type="Proteomes" id="UP000251075">
    <property type="component" value="Unassembled WGS sequence"/>
</dbReference>
<dbReference type="SUPFAM" id="SSF51735">
    <property type="entry name" value="NAD(P)-binding Rossmann-fold domains"/>
    <property type="match status" value="1"/>
</dbReference>
<accession>A0A364P2H5</accession>
<dbReference type="CDD" id="cd08946">
    <property type="entry name" value="SDR_e"/>
    <property type="match status" value="1"/>
</dbReference>
<dbReference type="PANTHER" id="PTHR43245:SF13">
    <property type="entry name" value="UDP-D-APIOSE_UDP-D-XYLOSE SYNTHASE 2"/>
    <property type="match status" value="1"/>
</dbReference>
<dbReference type="RefSeq" id="WP_112141789.1">
    <property type="nucleotide sequence ID" value="NZ_PGTO01000001.1"/>
</dbReference>
<dbReference type="AlphaFoldDB" id="A0A364P2H5"/>
<dbReference type="InterPro" id="IPR036291">
    <property type="entry name" value="NAD(P)-bd_dom_sf"/>
</dbReference>
<evidence type="ECO:0000313" key="3">
    <source>
        <dbReference type="Proteomes" id="UP000251075"/>
    </source>
</evidence>
<evidence type="ECO:0000259" key="1">
    <source>
        <dbReference type="Pfam" id="PF01370"/>
    </source>
</evidence>
<evidence type="ECO:0000313" key="2">
    <source>
        <dbReference type="EMBL" id="RAU23558.1"/>
    </source>
</evidence>
<sequence>MTQSVLVTGGTGYIGYCLVRRLGELFQDVHVLTRGGDAERLNALPRRPTLHRAPADGGKLAALVTSIAPGQVFHLAAPPGRAGPAMIDDYLRYSLYLMEGAAAVSGLRFVNVGTWWQIGDDGRYKPTNLYAAAKQAVHDLLVHYASQGMSACTCAPFDVYGPGDWRGRFVSALCRAFETKMPATEGIQLVNLIHVDDVVNGLLAAAAAEEEGCPLYTLGSGEPMVSLRQVAERVAALAGRPPLVDWGSVGYGPGQVFRPCPADRPPPGWTPAISLDDGLLDVLAHG</sequence>
<dbReference type="OrthoDB" id="9798669at2"/>
<gene>
    <name evidence="2" type="ORF">CU669_00170</name>
</gene>
<dbReference type="PANTHER" id="PTHR43245">
    <property type="entry name" value="BIFUNCTIONAL POLYMYXIN RESISTANCE PROTEIN ARNA"/>
    <property type="match status" value="1"/>
</dbReference>
<dbReference type="InterPro" id="IPR001509">
    <property type="entry name" value="Epimerase_deHydtase"/>
</dbReference>